<dbReference type="InterPro" id="IPR021341">
    <property type="entry name" value="DUF2958"/>
</dbReference>
<keyword evidence="2" id="KW-1185">Reference proteome</keyword>
<accession>A0ABS3Y6C3</accession>
<gene>
    <name evidence="1" type="ORF">JW613_33400</name>
</gene>
<dbReference type="RefSeq" id="WP_209214640.1">
    <property type="nucleotide sequence ID" value="NZ_JAFFZM010000035.1"/>
</dbReference>
<reference evidence="1 2" key="1">
    <citation type="submission" date="2021-02" db="EMBL/GenBank/DDBJ databases">
        <title>Streptomyces spirodelae sp. nov., isolated from duckweed.</title>
        <authorList>
            <person name="Saimee Y."/>
            <person name="Duangmal K."/>
        </authorList>
    </citation>
    <scope>NUCLEOTIDE SEQUENCE [LARGE SCALE GENOMIC DNA]</scope>
    <source>
        <strain evidence="1 2">DSM 42105</strain>
    </source>
</reference>
<protein>
    <submittedName>
        <fullName evidence="1">DUF2958 domain-containing protein</fullName>
    </submittedName>
</protein>
<dbReference type="Proteomes" id="UP000721954">
    <property type="component" value="Unassembled WGS sequence"/>
</dbReference>
<proteinExistence type="predicted"/>
<comment type="caution">
    <text evidence="1">The sequence shown here is derived from an EMBL/GenBank/DDBJ whole genome shotgun (WGS) entry which is preliminary data.</text>
</comment>
<dbReference type="EMBL" id="JAFFZM010000035">
    <property type="protein sequence ID" value="MBO8203139.1"/>
    <property type="molecule type" value="Genomic_DNA"/>
</dbReference>
<evidence type="ECO:0000313" key="1">
    <source>
        <dbReference type="EMBL" id="MBO8203139.1"/>
    </source>
</evidence>
<evidence type="ECO:0000313" key="2">
    <source>
        <dbReference type="Proteomes" id="UP000721954"/>
    </source>
</evidence>
<name>A0ABS3Y6C3_9ACTN</name>
<sequence length="121" mass="14301">MDFPAETLRIERGHDFYPRKRDVKEIPGVRETQATPFKEKTVYLHYFVGGCDWYVAEFDRDSHEAFGFACIQVGEWGYFRLPELEQVKVRGLFPVERDLSFRPMRAGDIHKIAAHLPRQRQ</sequence>
<organism evidence="1 2">
    <name type="scientific">Streptomyces smyrnaeus</name>
    <dbReference type="NCBI Taxonomy" id="1387713"/>
    <lineage>
        <taxon>Bacteria</taxon>
        <taxon>Bacillati</taxon>
        <taxon>Actinomycetota</taxon>
        <taxon>Actinomycetes</taxon>
        <taxon>Kitasatosporales</taxon>
        <taxon>Streptomycetaceae</taxon>
        <taxon>Streptomyces</taxon>
    </lineage>
</organism>
<dbReference type="Pfam" id="PF11171">
    <property type="entry name" value="DUF2958"/>
    <property type="match status" value="1"/>
</dbReference>
<dbReference type="GeneID" id="96263515"/>